<name>A0A4R1Z316_9RHOB</name>
<dbReference type="GO" id="GO:0004721">
    <property type="term" value="F:phosphoprotein phosphatase activity"/>
    <property type="evidence" value="ECO:0007669"/>
    <property type="project" value="InterPro"/>
</dbReference>
<gene>
    <name evidence="3" type="ORF">EV216_10179</name>
</gene>
<evidence type="ECO:0000259" key="2">
    <source>
        <dbReference type="PROSITE" id="PS50056"/>
    </source>
</evidence>
<proteinExistence type="predicted"/>
<dbReference type="EMBL" id="SLVM01000001">
    <property type="protein sequence ID" value="TCM88069.1"/>
    <property type="molecule type" value="Genomic_DNA"/>
</dbReference>
<dbReference type="PROSITE" id="PS50056">
    <property type="entry name" value="TYR_PHOSPHATASE_2"/>
    <property type="match status" value="1"/>
</dbReference>
<dbReference type="InterPro" id="IPR016130">
    <property type="entry name" value="Tyr_Pase_AS"/>
</dbReference>
<dbReference type="AlphaFoldDB" id="A0A4R1Z316"/>
<dbReference type="InterPro" id="IPR029021">
    <property type="entry name" value="Prot-tyrosine_phosphatase-like"/>
</dbReference>
<dbReference type="InterPro" id="IPR057023">
    <property type="entry name" value="PTP-SAK"/>
</dbReference>
<dbReference type="Gene3D" id="3.90.190.10">
    <property type="entry name" value="Protein tyrosine phosphatase superfamily"/>
    <property type="match status" value="1"/>
</dbReference>
<dbReference type="InterPro" id="IPR000387">
    <property type="entry name" value="Tyr_Pase_dom"/>
</dbReference>
<reference evidence="3 4" key="1">
    <citation type="submission" date="2019-03" db="EMBL/GenBank/DDBJ databases">
        <title>Genomic Encyclopedia of Type Strains, Phase IV (KMG-IV): sequencing the most valuable type-strain genomes for metagenomic binning, comparative biology and taxonomic classification.</title>
        <authorList>
            <person name="Goeker M."/>
        </authorList>
    </citation>
    <scope>NUCLEOTIDE SEQUENCE [LARGE SCALE GENOMIC DNA]</scope>
    <source>
        <strain evidence="3 4">DSM 21153</strain>
    </source>
</reference>
<evidence type="ECO:0000256" key="1">
    <source>
        <dbReference type="ARBA" id="ARBA00022801"/>
    </source>
</evidence>
<keyword evidence="1" id="KW-0378">Hydrolase</keyword>
<feature type="domain" description="Tyrosine specific protein phosphatases" evidence="2">
    <location>
        <begin position="121"/>
        <end position="172"/>
    </location>
</feature>
<dbReference type="RefSeq" id="WP_132693081.1">
    <property type="nucleotide sequence ID" value="NZ_SLVM01000001.1"/>
</dbReference>
<dbReference type="Pfam" id="PF22784">
    <property type="entry name" value="PTP-SAK"/>
    <property type="match status" value="1"/>
</dbReference>
<dbReference type="PROSITE" id="PS00383">
    <property type="entry name" value="TYR_PHOSPHATASE_1"/>
    <property type="match status" value="1"/>
</dbReference>
<dbReference type="OrthoDB" id="9814896at2"/>
<accession>A0A4R1Z316</accession>
<protein>
    <submittedName>
        <fullName evidence="3">Tyrosine phosphatase family protein</fullName>
    </submittedName>
</protein>
<sequence>MLDQIKTRFEAVVRRMSDAFDGDISTPAGRFAAFWHFQIVDHAFLRIFWTNLHQVAPGAWRSNQPDARRLRRYRDMGIRTVLSLRGDRGSSHFRLEDEACRALGLTLVSRRIRARKLSRPAALLALLDQFETIEKPFVMHCKSGSDRTGIAAALYLLHIEGATLAEARRMLHWRFIHFRSSASGVLDQMLDAYEADTMTDPMPIRDWIATRYDPAAIKAAFRARRHRSR</sequence>
<organism evidence="3 4">
    <name type="scientific">Rhodovulum steppense</name>
    <dbReference type="NCBI Taxonomy" id="540251"/>
    <lineage>
        <taxon>Bacteria</taxon>
        <taxon>Pseudomonadati</taxon>
        <taxon>Pseudomonadota</taxon>
        <taxon>Alphaproteobacteria</taxon>
        <taxon>Rhodobacterales</taxon>
        <taxon>Paracoccaceae</taxon>
        <taxon>Rhodovulum</taxon>
    </lineage>
</organism>
<keyword evidence="4" id="KW-1185">Reference proteome</keyword>
<dbReference type="SUPFAM" id="SSF52799">
    <property type="entry name" value="(Phosphotyrosine protein) phosphatases II"/>
    <property type="match status" value="1"/>
</dbReference>
<comment type="caution">
    <text evidence="3">The sequence shown here is derived from an EMBL/GenBank/DDBJ whole genome shotgun (WGS) entry which is preliminary data.</text>
</comment>
<dbReference type="Proteomes" id="UP000295277">
    <property type="component" value="Unassembled WGS sequence"/>
</dbReference>
<evidence type="ECO:0000313" key="3">
    <source>
        <dbReference type="EMBL" id="TCM88069.1"/>
    </source>
</evidence>
<evidence type="ECO:0000313" key="4">
    <source>
        <dbReference type="Proteomes" id="UP000295277"/>
    </source>
</evidence>